<sequence length="596" mass="67914">MREMKMKRNIYFIVLILAVVSSCKLDETPKATATADDIFGSENGLKTYSYSFYNMLPSGTDAYKLDAMADYGAVNNIDNFIREGAYSPETSSGWDMADWQALRNINHFIDNCTNPEVSETVRNNYIGIARFFRAYFYLNKVIRFGDVPWVDHALDYKEDDILYAERDSRTVVMDHVMEDLDFAYNNITETETDGTLITKWTALGLKTRAALFEASFRKYHTELNLMNTANTFYQYVVDAGKALMESGAYSLYTGQGIEKSQRELFISETPVTQEVMLAVALSKDQAVMGDANWWWTSATYGPRYSLVRPFINTILNLDGTPYTDKPNYNTQEFYEECQNRDYRLAQLIRTPGYERNGAASPPNFSGFSYTGYQAIKYTLDDPYYDNAATNTNALPLMRYAEILLNYAEARAELGQMTATDWQNTVGALRARAGVTGGLSTLPTQVDTYLKNTFFPDINDPIILEVRRERQVELALEGFRFNDLKRWKRGELMADLEWSGIYVPALDKLMDLDHNGTADVVFYDGSKDGPSITVPTGCAKVPIGGKETNYQTMTADKHLEWYKSQPRTWYADGRQYYYPIPANAIVKNKNLQQNPGW</sequence>
<keyword evidence="3" id="KW-0732">Signal</keyword>
<name>A0ABP9AE14_9SPHI</name>
<accession>A0ABP9AE14</accession>
<feature type="domain" description="RagB/SusD" evidence="6">
    <location>
        <begin position="313"/>
        <end position="596"/>
    </location>
</feature>
<keyword evidence="5" id="KW-0998">Cell outer membrane</keyword>
<comment type="similarity">
    <text evidence="2">Belongs to the SusD family.</text>
</comment>
<organism evidence="7 8">
    <name type="scientific">Olivibacter ginsenosidimutans</name>
    <dbReference type="NCBI Taxonomy" id="1176537"/>
    <lineage>
        <taxon>Bacteria</taxon>
        <taxon>Pseudomonadati</taxon>
        <taxon>Bacteroidota</taxon>
        <taxon>Sphingobacteriia</taxon>
        <taxon>Sphingobacteriales</taxon>
        <taxon>Sphingobacteriaceae</taxon>
        <taxon>Olivibacter</taxon>
    </lineage>
</organism>
<dbReference type="EMBL" id="BAABIQ010000003">
    <property type="protein sequence ID" value="GAA4779946.1"/>
    <property type="molecule type" value="Genomic_DNA"/>
</dbReference>
<evidence type="ECO:0000313" key="7">
    <source>
        <dbReference type="EMBL" id="GAA4779946.1"/>
    </source>
</evidence>
<keyword evidence="4" id="KW-0472">Membrane</keyword>
<proteinExistence type="inferred from homology"/>
<evidence type="ECO:0000256" key="4">
    <source>
        <dbReference type="ARBA" id="ARBA00023136"/>
    </source>
</evidence>
<comment type="subcellular location">
    <subcellularLocation>
        <location evidence="1">Cell outer membrane</location>
    </subcellularLocation>
</comment>
<dbReference type="Pfam" id="PF07980">
    <property type="entry name" value="SusD_RagB"/>
    <property type="match status" value="1"/>
</dbReference>
<dbReference type="InterPro" id="IPR041662">
    <property type="entry name" value="SusD-like_2"/>
</dbReference>
<evidence type="ECO:0000256" key="2">
    <source>
        <dbReference type="ARBA" id="ARBA00006275"/>
    </source>
</evidence>
<dbReference type="Proteomes" id="UP001501411">
    <property type="component" value="Unassembled WGS sequence"/>
</dbReference>
<dbReference type="Gene3D" id="1.25.40.390">
    <property type="match status" value="1"/>
</dbReference>
<dbReference type="Pfam" id="PF12771">
    <property type="entry name" value="SusD-like_2"/>
    <property type="match status" value="1"/>
</dbReference>
<dbReference type="SUPFAM" id="SSF48452">
    <property type="entry name" value="TPR-like"/>
    <property type="match status" value="1"/>
</dbReference>
<evidence type="ECO:0000259" key="6">
    <source>
        <dbReference type="Pfam" id="PF07980"/>
    </source>
</evidence>
<evidence type="ECO:0000256" key="1">
    <source>
        <dbReference type="ARBA" id="ARBA00004442"/>
    </source>
</evidence>
<dbReference type="InterPro" id="IPR011990">
    <property type="entry name" value="TPR-like_helical_dom_sf"/>
</dbReference>
<keyword evidence="8" id="KW-1185">Reference proteome</keyword>
<comment type="caution">
    <text evidence="7">The sequence shown here is derived from an EMBL/GenBank/DDBJ whole genome shotgun (WGS) entry which is preliminary data.</text>
</comment>
<evidence type="ECO:0000313" key="8">
    <source>
        <dbReference type="Proteomes" id="UP001501411"/>
    </source>
</evidence>
<dbReference type="PROSITE" id="PS51257">
    <property type="entry name" value="PROKAR_LIPOPROTEIN"/>
    <property type="match status" value="1"/>
</dbReference>
<reference evidence="8" key="1">
    <citation type="journal article" date="2019" name="Int. J. Syst. Evol. Microbiol.">
        <title>The Global Catalogue of Microorganisms (GCM) 10K type strain sequencing project: providing services to taxonomists for standard genome sequencing and annotation.</title>
        <authorList>
            <consortium name="The Broad Institute Genomics Platform"/>
            <consortium name="The Broad Institute Genome Sequencing Center for Infectious Disease"/>
            <person name="Wu L."/>
            <person name="Ma J."/>
        </authorList>
    </citation>
    <scope>NUCLEOTIDE SEQUENCE [LARGE SCALE GENOMIC DNA]</scope>
    <source>
        <strain evidence="8">JCM 18200</strain>
    </source>
</reference>
<protein>
    <submittedName>
        <fullName evidence="7">RagB/SusD family nutrient uptake outer membrane protein</fullName>
    </submittedName>
</protein>
<dbReference type="InterPro" id="IPR012944">
    <property type="entry name" value="SusD_RagB_dom"/>
</dbReference>
<gene>
    <name evidence="7" type="ORF">GCM10023231_03490</name>
</gene>
<evidence type="ECO:0000256" key="5">
    <source>
        <dbReference type="ARBA" id="ARBA00023237"/>
    </source>
</evidence>
<evidence type="ECO:0000256" key="3">
    <source>
        <dbReference type="ARBA" id="ARBA00022729"/>
    </source>
</evidence>